<organism evidence="5 6">
    <name type="scientific">Pseudonocardia yunnanensis</name>
    <dbReference type="NCBI Taxonomy" id="58107"/>
    <lineage>
        <taxon>Bacteria</taxon>
        <taxon>Bacillati</taxon>
        <taxon>Actinomycetota</taxon>
        <taxon>Actinomycetes</taxon>
        <taxon>Pseudonocardiales</taxon>
        <taxon>Pseudonocardiaceae</taxon>
        <taxon>Pseudonocardia</taxon>
    </lineage>
</organism>
<sequence>MDESGNWHTAAERAGFVRDILDRIGDKWSVIVICRLGTGPHRFNELRRATEGITQRMLSSTLRALERDGIVSRTVHPTVPPRVEYALTETGRTLLDVVTALARWTDQHVDVIRAARADYDDRTHATA</sequence>
<dbReference type="Pfam" id="PF01638">
    <property type="entry name" value="HxlR"/>
    <property type="match status" value="1"/>
</dbReference>
<evidence type="ECO:0000256" key="2">
    <source>
        <dbReference type="ARBA" id="ARBA00023125"/>
    </source>
</evidence>
<feature type="domain" description="HTH hxlR-type" evidence="4">
    <location>
        <begin position="14"/>
        <end position="113"/>
    </location>
</feature>
<dbReference type="Gene3D" id="1.10.10.10">
    <property type="entry name" value="Winged helix-like DNA-binding domain superfamily/Winged helix DNA-binding domain"/>
    <property type="match status" value="1"/>
</dbReference>
<evidence type="ECO:0000256" key="3">
    <source>
        <dbReference type="ARBA" id="ARBA00023163"/>
    </source>
</evidence>
<evidence type="ECO:0000313" key="6">
    <source>
        <dbReference type="Proteomes" id="UP001597114"/>
    </source>
</evidence>
<keyword evidence="1" id="KW-0805">Transcription regulation</keyword>
<dbReference type="InterPro" id="IPR002577">
    <property type="entry name" value="HTH_HxlR"/>
</dbReference>
<dbReference type="InterPro" id="IPR036388">
    <property type="entry name" value="WH-like_DNA-bd_sf"/>
</dbReference>
<dbReference type="PANTHER" id="PTHR33204">
    <property type="entry name" value="TRANSCRIPTIONAL REGULATOR, MARR FAMILY"/>
    <property type="match status" value="1"/>
</dbReference>
<dbReference type="PANTHER" id="PTHR33204:SF39">
    <property type="entry name" value="TRANSCRIPTIONAL REGULATORY PROTEIN"/>
    <property type="match status" value="1"/>
</dbReference>
<dbReference type="InterPro" id="IPR036390">
    <property type="entry name" value="WH_DNA-bd_sf"/>
</dbReference>
<dbReference type="PROSITE" id="PS51118">
    <property type="entry name" value="HTH_HXLR"/>
    <property type="match status" value="1"/>
</dbReference>
<dbReference type="Proteomes" id="UP001597114">
    <property type="component" value="Unassembled WGS sequence"/>
</dbReference>
<evidence type="ECO:0000259" key="4">
    <source>
        <dbReference type="PROSITE" id="PS51118"/>
    </source>
</evidence>
<gene>
    <name evidence="5" type="ORF">ACFSJD_36155</name>
</gene>
<evidence type="ECO:0000256" key="1">
    <source>
        <dbReference type="ARBA" id="ARBA00023015"/>
    </source>
</evidence>
<dbReference type="SUPFAM" id="SSF46785">
    <property type="entry name" value="Winged helix' DNA-binding domain"/>
    <property type="match status" value="1"/>
</dbReference>
<proteinExistence type="predicted"/>
<dbReference type="RefSeq" id="WP_344725039.1">
    <property type="nucleotide sequence ID" value="NZ_BAAAUS010000028.1"/>
</dbReference>
<evidence type="ECO:0000313" key="5">
    <source>
        <dbReference type="EMBL" id="MFD1522968.1"/>
    </source>
</evidence>
<keyword evidence="6" id="KW-1185">Reference proteome</keyword>
<reference evidence="6" key="1">
    <citation type="journal article" date="2019" name="Int. J. Syst. Evol. Microbiol.">
        <title>The Global Catalogue of Microorganisms (GCM) 10K type strain sequencing project: providing services to taxonomists for standard genome sequencing and annotation.</title>
        <authorList>
            <consortium name="The Broad Institute Genomics Platform"/>
            <consortium name="The Broad Institute Genome Sequencing Center for Infectious Disease"/>
            <person name="Wu L."/>
            <person name="Ma J."/>
        </authorList>
    </citation>
    <scope>NUCLEOTIDE SEQUENCE [LARGE SCALE GENOMIC DNA]</scope>
    <source>
        <strain evidence="6">CCM 7043</strain>
    </source>
</reference>
<dbReference type="EMBL" id="JBHUCO010000054">
    <property type="protein sequence ID" value="MFD1522968.1"/>
    <property type="molecule type" value="Genomic_DNA"/>
</dbReference>
<name>A0ABW4F5L3_9PSEU</name>
<keyword evidence="3" id="KW-0804">Transcription</keyword>
<accession>A0ABW4F5L3</accession>
<comment type="caution">
    <text evidence="5">The sequence shown here is derived from an EMBL/GenBank/DDBJ whole genome shotgun (WGS) entry which is preliminary data.</text>
</comment>
<protein>
    <submittedName>
        <fullName evidence="5">Winged helix-turn-helix transcriptional regulator</fullName>
    </submittedName>
</protein>
<keyword evidence="2" id="KW-0238">DNA-binding</keyword>